<evidence type="ECO:0000256" key="1">
    <source>
        <dbReference type="SAM" id="MobiDB-lite"/>
    </source>
</evidence>
<protein>
    <submittedName>
        <fullName evidence="2">Protocadherin-10</fullName>
    </submittedName>
</protein>
<evidence type="ECO:0000313" key="3">
    <source>
        <dbReference type="Proteomes" id="UP001228049"/>
    </source>
</evidence>
<keyword evidence="3" id="KW-1185">Reference proteome</keyword>
<dbReference type="EMBL" id="JASDAP010000004">
    <property type="protein sequence ID" value="KAK1904575.1"/>
    <property type="molecule type" value="Genomic_DNA"/>
</dbReference>
<reference evidence="2" key="1">
    <citation type="submission" date="2023-04" db="EMBL/GenBank/DDBJ databases">
        <title>Chromosome-level genome of Chaenocephalus aceratus.</title>
        <authorList>
            <person name="Park H."/>
        </authorList>
    </citation>
    <scope>NUCLEOTIDE SEQUENCE</scope>
    <source>
        <strain evidence="2">DE</strain>
        <tissue evidence="2">Muscle</tissue>
    </source>
</reference>
<feature type="region of interest" description="Disordered" evidence="1">
    <location>
        <begin position="120"/>
        <end position="148"/>
    </location>
</feature>
<dbReference type="AlphaFoldDB" id="A0AAD9CMK0"/>
<feature type="non-terminal residue" evidence="2">
    <location>
        <position position="148"/>
    </location>
</feature>
<sequence>SLFWGPHQSCYTCKVHIINTANVTHLEKIESLRLSPISPAAMMDSSSGPLHVITVVEVDGRPSSRTLFALRKLLEKCSDTVCQPPACVLVPPPPGCADLFSNCTEECKALGHSDRCWMPSFGPSDGRQGPDYRSNLHVPGMDSVPDTE</sequence>
<organism evidence="2 3">
    <name type="scientific">Dissostichus eleginoides</name>
    <name type="common">Patagonian toothfish</name>
    <name type="synonym">Dissostichus amissus</name>
    <dbReference type="NCBI Taxonomy" id="100907"/>
    <lineage>
        <taxon>Eukaryota</taxon>
        <taxon>Metazoa</taxon>
        <taxon>Chordata</taxon>
        <taxon>Craniata</taxon>
        <taxon>Vertebrata</taxon>
        <taxon>Euteleostomi</taxon>
        <taxon>Actinopterygii</taxon>
        <taxon>Neopterygii</taxon>
        <taxon>Teleostei</taxon>
        <taxon>Neoteleostei</taxon>
        <taxon>Acanthomorphata</taxon>
        <taxon>Eupercaria</taxon>
        <taxon>Perciformes</taxon>
        <taxon>Notothenioidei</taxon>
        <taxon>Nototheniidae</taxon>
        <taxon>Dissostichus</taxon>
    </lineage>
</organism>
<dbReference type="Proteomes" id="UP001228049">
    <property type="component" value="Unassembled WGS sequence"/>
</dbReference>
<name>A0AAD9CMK0_DISEL</name>
<evidence type="ECO:0000313" key="2">
    <source>
        <dbReference type="EMBL" id="KAK1904575.1"/>
    </source>
</evidence>
<proteinExistence type="predicted"/>
<gene>
    <name evidence="2" type="ORF">KUDE01_011757</name>
</gene>
<accession>A0AAD9CMK0</accession>
<feature type="non-terminal residue" evidence="2">
    <location>
        <position position="1"/>
    </location>
</feature>
<comment type="caution">
    <text evidence="2">The sequence shown here is derived from an EMBL/GenBank/DDBJ whole genome shotgun (WGS) entry which is preliminary data.</text>
</comment>